<feature type="region of interest" description="Disordered" evidence="1">
    <location>
        <begin position="91"/>
        <end position="110"/>
    </location>
</feature>
<comment type="caution">
    <text evidence="2">The sequence shown here is derived from an EMBL/GenBank/DDBJ whole genome shotgun (WGS) entry which is preliminary data.</text>
</comment>
<evidence type="ECO:0000313" key="2">
    <source>
        <dbReference type="EMBL" id="OHT16019.1"/>
    </source>
</evidence>
<evidence type="ECO:0000313" key="3">
    <source>
        <dbReference type="Proteomes" id="UP000179807"/>
    </source>
</evidence>
<dbReference type="AlphaFoldDB" id="A0A1J4KXP0"/>
<accession>A0A1J4KXP0</accession>
<proteinExistence type="predicted"/>
<dbReference type="OrthoDB" id="10545795at2759"/>
<dbReference type="VEuPathDB" id="TrichDB:TRFO_13503"/>
<dbReference type="Proteomes" id="UP000179807">
    <property type="component" value="Unassembled WGS sequence"/>
</dbReference>
<protein>
    <submittedName>
        <fullName evidence="2">Uncharacterized protein</fullName>
    </submittedName>
</protein>
<organism evidence="2 3">
    <name type="scientific">Tritrichomonas foetus</name>
    <dbReference type="NCBI Taxonomy" id="1144522"/>
    <lineage>
        <taxon>Eukaryota</taxon>
        <taxon>Metamonada</taxon>
        <taxon>Parabasalia</taxon>
        <taxon>Tritrichomonadida</taxon>
        <taxon>Tritrichomonadidae</taxon>
        <taxon>Tritrichomonas</taxon>
    </lineage>
</organism>
<sequence>MRNNFESHINFLITYKKIPKFAFLFCSIMKGQQQAYQTMSKFGRINLERTRDTHPVGNVDDIIAEIKSMNDKPVKKMSVASTIAVSQRLLSGPHRSTKTRSRYLPRKKPKRKIPVVREYVKPEGADPELPGSAQYNPNFDVYLPSAPQVIFTQAEPEKKMDSSSCTQSEMMQAWQKDLRSIDLIPENPKLLINEPPAAQSTFLKPENNKTPGIISIKAERDSFLGKPNENPPPGTYHIQRQSIDKPRVISFEGQSTRKPIQTLPDRTHFDLAKGIDATKPRPKCAIPFNRQVSREKSDEKKDDIWSEIEAEQKALLDILHPPEQQAKKEKKVIQPFSKQTTYFDKHPFNAFMGPPETKDLEYNVDKSLTALDKKLEPLDNFGRRLKDSDRTIYAKSEAPDVYYPGVPDQWAKTHKSVGSGPIFDNMHDRKSAYDYMPKIGGGSYTFVENDNWSYRTPVVMDKMGERNIIIEIPPQYTRKPVSQSALAYFRPSCD</sequence>
<dbReference type="GeneID" id="94831995"/>
<evidence type="ECO:0000256" key="1">
    <source>
        <dbReference type="SAM" id="MobiDB-lite"/>
    </source>
</evidence>
<gene>
    <name evidence="2" type="ORF">TRFO_13503</name>
</gene>
<feature type="compositionally biased region" description="Basic residues" evidence="1">
    <location>
        <begin position="95"/>
        <end position="110"/>
    </location>
</feature>
<name>A0A1J4KXP0_9EUKA</name>
<dbReference type="EMBL" id="MLAK01000156">
    <property type="protein sequence ID" value="OHT16019.1"/>
    <property type="molecule type" value="Genomic_DNA"/>
</dbReference>
<dbReference type="RefSeq" id="XP_068369155.1">
    <property type="nucleotide sequence ID" value="XM_068497291.1"/>
</dbReference>
<keyword evidence="3" id="KW-1185">Reference proteome</keyword>
<reference evidence="2" key="1">
    <citation type="submission" date="2016-10" db="EMBL/GenBank/DDBJ databases">
        <authorList>
            <person name="Benchimol M."/>
            <person name="Almeida L.G."/>
            <person name="Vasconcelos A.T."/>
            <person name="Perreira-Neves A."/>
            <person name="Rosa I.A."/>
            <person name="Tasca T."/>
            <person name="Bogo M.R."/>
            <person name="de Souza W."/>
        </authorList>
    </citation>
    <scope>NUCLEOTIDE SEQUENCE [LARGE SCALE GENOMIC DNA]</scope>
    <source>
        <strain evidence="2">K</strain>
    </source>
</reference>